<accession>A0A1F6VQN3</accession>
<name>A0A1F6VQN3_9BACT</name>
<dbReference type="EMBL" id="MFUC01000015">
    <property type="protein sequence ID" value="OGI71943.1"/>
    <property type="molecule type" value="Genomic_DNA"/>
</dbReference>
<proteinExistence type="predicted"/>
<keyword evidence="1" id="KW-0812">Transmembrane</keyword>
<evidence type="ECO:0000313" key="4">
    <source>
        <dbReference type="Proteomes" id="UP000179686"/>
    </source>
</evidence>
<evidence type="ECO:0000313" key="3">
    <source>
        <dbReference type="EMBL" id="OGI71943.1"/>
    </source>
</evidence>
<evidence type="ECO:0000256" key="1">
    <source>
        <dbReference type="SAM" id="Phobius"/>
    </source>
</evidence>
<dbReference type="InterPro" id="IPR008972">
    <property type="entry name" value="Cupredoxin"/>
</dbReference>
<dbReference type="Pfam" id="PF13473">
    <property type="entry name" value="Cupredoxin_1"/>
    <property type="match status" value="1"/>
</dbReference>
<gene>
    <name evidence="3" type="ORF">A3J61_01765</name>
</gene>
<feature type="transmembrane region" description="Helical" evidence="1">
    <location>
        <begin position="6"/>
        <end position="24"/>
    </location>
</feature>
<dbReference type="AlphaFoldDB" id="A0A1F6VQN3"/>
<reference evidence="3 4" key="1">
    <citation type="journal article" date="2016" name="Nat. Commun.">
        <title>Thousands of microbial genomes shed light on interconnected biogeochemical processes in an aquifer system.</title>
        <authorList>
            <person name="Anantharaman K."/>
            <person name="Brown C.T."/>
            <person name="Hug L.A."/>
            <person name="Sharon I."/>
            <person name="Castelle C.J."/>
            <person name="Probst A.J."/>
            <person name="Thomas B.C."/>
            <person name="Singh A."/>
            <person name="Wilkins M.J."/>
            <person name="Karaoz U."/>
            <person name="Brodie E.L."/>
            <person name="Williams K.H."/>
            <person name="Hubbard S.S."/>
            <person name="Banfield J.F."/>
        </authorList>
    </citation>
    <scope>NUCLEOTIDE SEQUENCE [LARGE SCALE GENOMIC DNA]</scope>
</reference>
<evidence type="ECO:0000259" key="2">
    <source>
        <dbReference type="Pfam" id="PF13473"/>
    </source>
</evidence>
<organism evidence="3 4">
    <name type="scientific">Candidatus Nomurabacteria bacterium RIFCSPHIGHO2_02_FULL_38_15</name>
    <dbReference type="NCBI Taxonomy" id="1801752"/>
    <lineage>
        <taxon>Bacteria</taxon>
        <taxon>Candidatus Nomuraibacteriota</taxon>
    </lineage>
</organism>
<sequence length="130" mass="14009">MNKNSSVIILIIVLIVGLSVVLLVSSKSKNKLNEPVQNVEVRDGVQYVTINAKGGYSPQVSNARAGIPTKLIVKTNGTFDCSSALVIRQLNFQKILSQTGEEIIDLGIPKAGEPLQGLCSMGMYSFLINF</sequence>
<dbReference type="Gene3D" id="2.60.40.420">
    <property type="entry name" value="Cupredoxins - blue copper proteins"/>
    <property type="match status" value="1"/>
</dbReference>
<dbReference type="Proteomes" id="UP000179686">
    <property type="component" value="Unassembled WGS sequence"/>
</dbReference>
<dbReference type="InterPro" id="IPR028096">
    <property type="entry name" value="EfeO_Cupredoxin"/>
</dbReference>
<feature type="domain" description="EfeO-type cupredoxin-like" evidence="2">
    <location>
        <begin position="18"/>
        <end position="113"/>
    </location>
</feature>
<protein>
    <recommendedName>
        <fullName evidence="2">EfeO-type cupredoxin-like domain-containing protein</fullName>
    </recommendedName>
</protein>
<keyword evidence="1" id="KW-0472">Membrane</keyword>
<comment type="caution">
    <text evidence="3">The sequence shown here is derived from an EMBL/GenBank/DDBJ whole genome shotgun (WGS) entry which is preliminary data.</text>
</comment>
<keyword evidence="1" id="KW-1133">Transmembrane helix</keyword>